<dbReference type="KEGG" id="tvd:SG34_022010"/>
<dbReference type="EMBL" id="CP059733">
    <property type="protein sequence ID" value="WDE04013.1"/>
    <property type="molecule type" value="Genomic_DNA"/>
</dbReference>
<feature type="signal peptide" evidence="2">
    <location>
        <begin position="1"/>
        <end position="21"/>
    </location>
</feature>
<evidence type="ECO:0000256" key="1">
    <source>
        <dbReference type="SAM" id="MobiDB-lite"/>
    </source>
</evidence>
<feature type="region of interest" description="Disordered" evidence="1">
    <location>
        <begin position="26"/>
        <end position="97"/>
    </location>
</feature>
<reference evidence="3 4" key="1">
    <citation type="journal article" date="2015" name="Genome Announc.">
        <title>Draft Genome Sequences of Marine Isolates of Thalassomonas viridans and Thalassomonas actiniarum.</title>
        <authorList>
            <person name="Olonade I."/>
            <person name="van Zyl L.J."/>
            <person name="Trindade M."/>
        </authorList>
    </citation>
    <scope>NUCLEOTIDE SEQUENCE [LARGE SCALE GENOMIC DNA]</scope>
    <source>
        <strain evidence="3 4">XOM25</strain>
    </source>
</reference>
<reference evidence="3 4" key="2">
    <citation type="journal article" date="2022" name="Mar. Drugs">
        <title>Bioassay-Guided Fractionation Leads to the Detection of Cholic Acid Generated by the Rare Thalassomonas sp.</title>
        <authorList>
            <person name="Pheiffer F."/>
            <person name="Schneider Y.K."/>
            <person name="Hansen E.H."/>
            <person name="Andersen J.H."/>
            <person name="Isaksson J."/>
            <person name="Busche T."/>
            <person name="R C."/>
            <person name="Kalinowski J."/>
            <person name="Zyl L.V."/>
            <person name="Trindade M."/>
        </authorList>
    </citation>
    <scope>NUCLEOTIDE SEQUENCE [LARGE SCALE GENOMIC DNA]</scope>
    <source>
        <strain evidence="3 4">XOM25</strain>
    </source>
</reference>
<keyword evidence="2" id="KW-0732">Signal</keyword>
<name>A0AAE9Z2G5_9GAMM</name>
<dbReference type="RefSeq" id="WP_044836505.1">
    <property type="nucleotide sequence ID" value="NZ_CP059733.1"/>
</dbReference>
<keyword evidence="4" id="KW-1185">Reference proteome</keyword>
<sequence>MAKYHYLTPILILTVSVPAQALTNPPASHFAEQAPAKTPREPPLSGEAADKAKAKQEDMKKDKQEQQTVKTAEKQQDTFTPTEEISEDLAVSFPVDI</sequence>
<proteinExistence type="predicted"/>
<organism evidence="3 4">
    <name type="scientific">Thalassomonas viridans</name>
    <dbReference type="NCBI Taxonomy" id="137584"/>
    <lineage>
        <taxon>Bacteria</taxon>
        <taxon>Pseudomonadati</taxon>
        <taxon>Pseudomonadota</taxon>
        <taxon>Gammaproteobacteria</taxon>
        <taxon>Alteromonadales</taxon>
        <taxon>Colwelliaceae</taxon>
        <taxon>Thalassomonas</taxon>
    </lineage>
</organism>
<protein>
    <submittedName>
        <fullName evidence="3">Uncharacterized protein</fullName>
    </submittedName>
</protein>
<evidence type="ECO:0000313" key="4">
    <source>
        <dbReference type="Proteomes" id="UP000032352"/>
    </source>
</evidence>
<feature type="chain" id="PRO_5041950181" evidence="2">
    <location>
        <begin position="22"/>
        <end position="97"/>
    </location>
</feature>
<gene>
    <name evidence="3" type="ORF">SG34_022010</name>
</gene>
<feature type="compositionally biased region" description="Basic and acidic residues" evidence="1">
    <location>
        <begin position="48"/>
        <end position="76"/>
    </location>
</feature>
<accession>A0AAE9Z2G5</accession>
<dbReference type="AlphaFoldDB" id="A0AAE9Z2G5"/>
<dbReference type="Proteomes" id="UP000032352">
    <property type="component" value="Chromosome"/>
</dbReference>
<evidence type="ECO:0000256" key="2">
    <source>
        <dbReference type="SAM" id="SignalP"/>
    </source>
</evidence>
<evidence type="ECO:0000313" key="3">
    <source>
        <dbReference type="EMBL" id="WDE04013.1"/>
    </source>
</evidence>